<gene>
    <name evidence="1" type="ORF">RAE19_18080</name>
</gene>
<dbReference type="RefSeq" id="WP_313876303.1">
    <property type="nucleotide sequence ID" value="NZ_JAVBIK010000003.1"/>
</dbReference>
<comment type="caution">
    <text evidence="1">The sequence shown here is derived from an EMBL/GenBank/DDBJ whole genome shotgun (WGS) entry which is preliminary data.</text>
</comment>
<name>A0ABU3KRZ5_9BURK</name>
<sequence length="166" mass="18354">MRKLAIFSFIFASSLLPGCITLDSSDEKSALEIQAIQARVFEADRPLAFRSILSVLQDLGYVIQSASLESGVITAQSPIKAETWSSIGLGVSVAGLRNEVRTYVTATTEEFHSKQTRVRLTFVERRVSSSIQGQQSTDESVVLDVRTYEQVFSKIGDAIFMRAVQR</sequence>
<organism evidence="1 2">
    <name type="scientific">Rhodoferax potami</name>
    <dbReference type="NCBI Taxonomy" id="3068338"/>
    <lineage>
        <taxon>Bacteria</taxon>
        <taxon>Pseudomonadati</taxon>
        <taxon>Pseudomonadota</taxon>
        <taxon>Betaproteobacteria</taxon>
        <taxon>Burkholderiales</taxon>
        <taxon>Comamonadaceae</taxon>
        <taxon>Rhodoferax</taxon>
    </lineage>
</organism>
<proteinExistence type="predicted"/>
<reference evidence="1 2" key="1">
    <citation type="submission" date="2023-08" db="EMBL/GenBank/DDBJ databases">
        <title>Rhodoferax potami sp. nov. and Rhodoferax mekongensis sp. nov., isolated from the Mekong River in Thailand.</title>
        <authorList>
            <person name="Kitikhun S."/>
            <person name="Charoenyingcharoen P."/>
            <person name="Siriarchawattana P."/>
            <person name="Likhitrattanapisal S."/>
            <person name="Nilsakha T."/>
            <person name="Chanpet A."/>
            <person name="Rattanawaree P."/>
            <person name="Ingsriswang S."/>
        </authorList>
    </citation>
    <scope>NUCLEOTIDE SEQUENCE [LARGE SCALE GENOMIC DNA]</scope>
    <source>
        <strain evidence="1 2">TBRC 17660</strain>
    </source>
</reference>
<evidence type="ECO:0000313" key="2">
    <source>
        <dbReference type="Proteomes" id="UP001321700"/>
    </source>
</evidence>
<keyword evidence="2" id="KW-1185">Reference proteome</keyword>
<evidence type="ECO:0000313" key="1">
    <source>
        <dbReference type="EMBL" id="MDT7520585.1"/>
    </source>
</evidence>
<evidence type="ECO:0008006" key="3">
    <source>
        <dbReference type="Google" id="ProtNLM"/>
    </source>
</evidence>
<protein>
    <recommendedName>
        <fullName evidence="3">LPS-assembly lipoprotein LptE</fullName>
    </recommendedName>
</protein>
<accession>A0ABU3KRZ5</accession>
<dbReference type="EMBL" id="JAVBIK010000003">
    <property type="protein sequence ID" value="MDT7520585.1"/>
    <property type="molecule type" value="Genomic_DNA"/>
</dbReference>
<dbReference type="Proteomes" id="UP001321700">
    <property type="component" value="Unassembled WGS sequence"/>
</dbReference>